<name>A0ABX1RWQ4_9FLAO</name>
<keyword evidence="2" id="KW-0472">Membrane</keyword>
<evidence type="ECO:0000256" key="1">
    <source>
        <dbReference type="SAM" id="MobiDB-lite"/>
    </source>
</evidence>
<feature type="region of interest" description="Disordered" evidence="1">
    <location>
        <begin position="309"/>
        <end position="358"/>
    </location>
</feature>
<evidence type="ECO:0000256" key="2">
    <source>
        <dbReference type="SAM" id="Phobius"/>
    </source>
</evidence>
<feature type="compositionally biased region" description="Basic and acidic residues" evidence="1">
    <location>
        <begin position="323"/>
        <end position="332"/>
    </location>
</feature>
<dbReference type="Proteomes" id="UP000746690">
    <property type="component" value="Unassembled WGS sequence"/>
</dbReference>
<keyword evidence="2" id="KW-0812">Transmembrane</keyword>
<sequence>MVGTIRYTIVALFFIQFSIGQQKYAQVQQEGLKKLDGVDKSFLVFEGEILERKNLIHTLPNKTKLVLGNGNDMKTFDTIPKTLSETIIIQKLIKRQKVFMNDGKLYEGYLFNFNHDELVIEDKKEIKVANYLEKLIRLKKKGKVAINSYPYDASGLVYFYKSTEKFSNPYIRIVIPGYTTAYVDKNIIEDIPPVYDTNAFEEHIILIEEGPTKVLYGKDKGILYKWDAESIEGTKLNLGDGKYLITQSTGSVKLQFNIINGIANKETVKEEGKSFLNSLNIWHIIIIIVFGILVTLLIWFRKTLFGKDKQKNKDNNESNPGSHRTDRSEYHNSFETNNKAISRVDKTSPKSLKEVTKSITQKVEESQKEIERKIEKLRREINSNDNHETKSLREQLQLLKSEKQDLEKEKVGLNREVLNLNETNKKNQEKFELLTPKIERFEKQGLFIENHHTLIDKLVPFFNHIKHIENQLIESIGSETNQAVKKFQSIVLAKYLKNNTRSEFNKWDTILETLKNNDGLVVDKDLIHKIENKTSDPDKLKGMEWIVVNEVIISKINALLIILEELSNTSKITDAGNDFSTNTAAKHKTDLISKMKQLFGIHIDHVTLFSNFQTYSNIKATQEKVSYDLSSVTLQMGDIKEIITYGMKLKDKEIETLVIEK</sequence>
<dbReference type="EMBL" id="JABBHF010000005">
    <property type="protein sequence ID" value="NMH87989.1"/>
    <property type="molecule type" value="Genomic_DNA"/>
</dbReference>
<proteinExistence type="predicted"/>
<evidence type="ECO:0000313" key="4">
    <source>
        <dbReference type="Proteomes" id="UP000746690"/>
    </source>
</evidence>
<dbReference type="RefSeq" id="WP_169673016.1">
    <property type="nucleotide sequence ID" value="NZ_JABBHF010000005.1"/>
</dbReference>
<keyword evidence="4" id="KW-1185">Reference proteome</keyword>
<reference evidence="3 4" key="1">
    <citation type="submission" date="2020-04" db="EMBL/GenBank/DDBJ databases">
        <title>A Flavivirga sp. nov.</title>
        <authorList>
            <person name="Sun X."/>
        </authorList>
    </citation>
    <scope>NUCLEOTIDE SEQUENCE [LARGE SCALE GENOMIC DNA]</scope>
    <source>
        <strain evidence="3 4">Y03</strain>
    </source>
</reference>
<organism evidence="3 4">
    <name type="scientific">Flavivirga algicola</name>
    <dbReference type="NCBI Taxonomy" id="2729136"/>
    <lineage>
        <taxon>Bacteria</taxon>
        <taxon>Pseudomonadati</taxon>
        <taxon>Bacteroidota</taxon>
        <taxon>Flavobacteriia</taxon>
        <taxon>Flavobacteriales</taxon>
        <taxon>Flavobacteriaceae</taxon>
        <taxon>Flavivirga</taxon>
    </lineage>
</organism>
<feature type="transmembrane region" description="Helical" evidence="2">
    <location>
        <begin position="281"/>
        <end position="300"/>
    </location>
</feature>
<feature type="compositionally biased region" description="Basic and acidic residues" evidence="1">
    <location>
        <begin position="342"/>
        <end position="358"/>
    </location>
</feature>
<accession>A0ABX1RWQ4</accession>
<gene>
    <name evidence="3" type="ORF">HHX25_10755</name>
</gene>
<evidence type="ECO:0000313" key="3">
    <source>
        <dbReference type="EMBL" id="NMH87989.1"/>
    </source>
</evidence>
<keyword evidence="2" id="KW-1133">Transmembrane helix</keyword>
<protein>
    <submittedName>
        <fullName evidence="3">Uncharacterized protein</fullName>
    </submittedName>
</protein>
<comment type="caution">
    <text evidence="3">The sequence shown here is derived from an EMBL/GenBank/DDBJ whole genome shotgun (WGS) entry which is preliminary data.</text>
</comment>